<protein>
    <submittedName>
        <fullName evidence="2">Iron complex transport system substrate-binding protein</fullName>
    </submittedName>
</protein>
<evidence type="ECO:0000313" key="2">
    <source>
        <dbReference type="EMBL" id="MBB5620563.1"/>
    </source>
</evidence>
<feature type="domain" description="Fe/B12 periplasmic-binding" evidence="1">
    <location>
        <begin position="139"/>
        <end position="308"/>
    </location>
</feature>
<dbReference type="PANTHER" id="PTHR30535">
    <property type="entry name" value="VITAMIN B12-BINDING PROTEIN"/>
    <property type="match status" value="1"/>
</dbReference>
<accession>A0A7W8YS43</accession>
<organism evidence="2 3">
    <name type="scientific">Pedobacter cryoconitis</name>
    <dbReference type="NCBI Taxonomy" id="188932"/>
    <lineage>
        <taxon>Bacteria</taxon>
        <taxon>Pseudomonadati</taxon>
        <taxon>Bacteroidota</taxon>
        <taxon>Sphingobacteriia</taxon>
        <taxon>Sphingobacteriales</taxon>
        <taxon>Sphingobacteriaceae</taxon>
        <taxon>Pedobacter</taxon>
    </lineage>
</organism>
<evidence type="ECO:0000259" key="1">
    <source>
        <dbReference type="Pfam" id="PF01497"/>
    </source>
</evidence>
<dbReference type="PANTHER" id="PTHR30535:SF34">
    <property type="entry name" value="MOLYBDATE-BINDING PROTEIN MOLA"/>
    <property type="match status" value="1"/>
</dbReference>
<dbReference type="Pfam" id="PF01497">
    <property type="entry name" value="Peripla_BP_2"/>
    <property type="match status" value="1"/>
</dbReference>
<dbReference type="GO" id="GO:0071281">
    <property type="term" value="P:cellular response to iron ion"/>
    <property type="evidence" value="ECO:0007669"/>
    <property type="project" value="TreeGrafter"/>
</dbReference>
<name>A0A7W8YS43_9SPHI</name>
<dbReference type="InterPro" id="IPR002491">
    <property type="entry name" value="ABC_transptr_periplasmic_BD"/>
</dbReference>
<proteinExistence type="predicted"/>
<dbReference type="Gene3D" id="3.40.50.1980">
    <property type="entry name" value="Nitrogenase molybdenum iron protein domain"/>
    <property type="match status" value="2"/>
</dbReference>
<evidence type="ECO:0000313" key="3">
    <source>
        <dbReference type="Proteomes" id="UP000537718"/>
    </source>
</evidence>
<dbReference type="RefSeq" id="WP_221270595.1">
    <property type="nucleotide sequence ID" value="NZ_JACHCF010000003.1"/>
</dbReference>
<dbReference type="PROSITE" id="PS51257">
    <property type="entry name" value="PROKAR_LIPOPROTEIN"/>
    <property type="match status" value="1"/>
</dbReference>
<comment type="caution">
    <text evidence="2">The sequence shown here is derived from an EMBL/GenBank/DDBJ whole genome shotgun (WGS) entry which is preliminary data.</text>
</comment>
<dbReference type="Proteomes" id="UP000537718">
    <property type="component" value="Unassembled WGS sequence"/>
</dbReference>
<sequence>MMKKINSRSFRGIFPCLLVSLLLITSCKQNQSGQKHTSAKTGSAEIKYAKGFNIDYYDNYKLVSIYSGMGAHADTVQYVLLAKGAKAPEGYKKAQLIQIPVQSLIAMSSMHIALADFAGAANAITGLGSLKYVSSATVRKNIAAGKVKEVGIDGTMNDEMLISMKPGLVMVMGSPDAKFSKYETLTGAGVPVMLNSEWLETTPLGRAEWVKLMAALMDKEEFVNTKFDAVEKEYNRLAAIGKKAVTKPTLVCGMPYKGTWYVPDGDSYMVQFLKDAGTNYKWADVHGKGSLPLNFETVAPVALQADFWLNVGTVDSKNDIKAIDSRYVDFKPFKENHIFNFNKKVNDIGSNDYWESGAVNPQLILGDLIKIFHPELLPDHQLVYYKQLN</sequence>
<dbReference type="EMBL" id="JACHCF010000003">
    <property type="protein sequence ID" value="MBB5620563.1"/>
    <property type="molecule type" value="Genomic_DNA"/>
</dbReference>
<gene>
    <name evidence="2" type="ORF">HDE69_001612</name>
</gene>
<reference evidence="2 3" key="1">
    <citation type="submission" date="2020-08" db="EMBL/GenBank/DDBJ databases">
        <title>Genomic Encyclopedia of Type Strains, Phase IV (KMG-V): Genome sequencing to study the core and pangenomes of soil and plant-associated prokaryotes.</title>
        <authorList>
            <person name="Whitman W."/>
        </authorList>
    </citation>
    <scope>NUCLEOTIDE SEQUENCE [LARGE SCALE GENOMIC DNA]</scope>
    <source>
        <strain evidence="2 3">MP7CTX6</strain>
    </source>
</reference>
<dbReference type="SUPFAM" id="SSF53807">
    <property type="entry name" value="Helical backbone' metal receptor"/>
    <property type="match status" value="1"/>
</dbReference>
<dbReference type="AlphaFoldDB" id="A0A7W8YS43"/>
<dbReference type="InterPro" id="IPR050902">
    <property type="entry name" value="ABC_Transporter_SBP"/>
</dbReference>